<protein>
    <submittedName>
        <fullName evidence="1">Uncharacterized protein</fullName>
    </submittedName>
</protein>
<gene>
    <name evidence="1" type="ORF">LVJ82_01185</name>
</gene>
<sequence length="94" mass="10303">MDEQEFKLYELYLRIQTLESSVAAVFALLAQQHSDSAAAVVQALDTIQDSTARTLAHLQDLDFSAEQIQRLQAAALGIQDSYEAMLAQTATDSV</sequence>
<evidence type="ECO:0000313" key="1">
    <source>
        <dbReference type="EMBL" id="UOO89629.1"/>
    </source>
</evidence>
<dbReference type="EMBL" id="CP091511">
    <property type="protein sequence ID" value="UOO89629.1"/>
    <property type="molecule type" value="Genomic_DNA"/>
</dbReference>
<dbReference type="Proteomes" id="UP000832011">
    <property type="component" value="Chromosome"/>
</dbReference>
<accession>A0ABY4E2Y7</accession>
<keyword evidence="2" id="KW-1185">Reference proteome</keyword>
<organism evidence="1 2">
    <name type="scientific">Vitreoscilla massiliensis</name>
    <dbReference type="NCBI Taxonomy" id="1689272"/>
    <lineage>
        <taxon>Bacteria</taxon>
        <taxon>Pseudomonadati</taxon>
        <taxon>Pseudomonadota</taxon>
        <taxon>Betaproteobacteria</taxon>
        <taxon>Neisseriales</taxon>
        <taxon>Neisseriaceae</taxon>
        <taxon>Vitreoscilla</taxon>
    </lineage>
</organism>
<proteinExistence type="predicted"/>
<reference evidence="1 2" key="1">
    <citation type="journal article" date="2022" name="Res Sq">
        <title>Evolution of multicellular longitudinally dividing oral cavity symbionts (Neisseriaceae).</title>
        <authorList>
            <person name="Nyongesa S."/>
            <person name="Weber P."/>
            <person name="Bernet E."/>
            <person name="Pullido F."/>
            <person name="Nieckarz M."/>
            <person name="Delaby M."/>
            <person name="Nieves C."/>
            <person name="Viehboeck T."/>
            <person name="Krause N."/>
            <person name="Rivera-Millot A."/>
            <person name="Nakamura A."/>
            <person name="Vischer N."/>
            <person name="VanNieuwenhze M."/>
            <person name="Brun Y."/>
            <person name="Cava F."/>
            <person name="Bulgheresi S."/>
            <person name="Veyrier F."/>
        </authorList>
    </citation>
    <scope>NUCLEOTIDE SEQUENCE [LARGE SCALE GENOMIC DNA]</scope>
    <source>
        <strain evidence="1 2">SN4</strain>
    </source>
</reference>
<dbReference type="RefSeq" id="WP_058305520.1">
    <property type="nucleotide sequence ID" value="NZ_CABKVG010000007.1"/>
</dbReference>
<name>A0ABY4E2Y7_9NEIS</name>
<evidence type="ECO:0000313" key="2">
    <source>
        <dbReference type="Proteomes" id="UP000832011"/>
    </source>
</evidence>